<keyword evidence="6 12" id="KW-0812">Transmembrane</keyword>
<keyword evidence="16" id="KW-1185">Reference proteome</keyword>
<accession>A0ABU1PD80</accession>
<name>A0ABU1PD80_9BURK</name>
<feature type="domain" description="HAMP" evidence="14">
    <location>
        <begin position="214"/>
        <end position="266"/>
    </location>
</feature>
<evidence type="ECO:0000259" key="13">
    <source>
        <dbReference type="PROSITE" id="PS50111"/>
    </source>
</evidence>
<dbReference type="InterPro" id="IPR051310">
    <property type="entry name" value="MCP_chemotaxis"/>
</dbReference>
<reference evidence="15 16" key="1">
    <citation type="submission" date="2023-07" db="EMBL/GenBank/DDBJ databases">
        <title>Sorghum-associated microbial communities from plants grown in Nebraska, USA.</title>
        <authorList>
            <person name="Schachtman D."/>
        </authorList>
    </citation>
    <scope>NUCLEOTIDE SEQUENCE [LARGE SCALE GENOMIC DNA]</scope>
    <source>
        <strain evidence="15 16">596</strain>
    </source>
</reference>
<keyword evidence="5" id="KW-0997">Cell inner membrane</keyword>
<proteinExistence type="inferred from homology"/>
<evidence type="ECO:0000256" key="6">
    <source>
        <dbReference type="ARBA" id="ARBA00022692"/>
    </source>
</evidence>
<evidence type="ECO:0000256" key="12">
    <source>
        <dbReference type="SAM" id="Phobius"/>
    </source>
</evidence>
<evidence type="ECO:0000256" key="5">
    <source>
        <dbReference type="ARBA" id="ARBA00022519"/>
    </source>
</evidence>
<feature type="transmembrane region" description="Helical" evidence="12">
    <location>
        <begin position="192"/>
        <end position="212"/>
    </location>
</feature>
<dbReference type="SMART" id="SM00283">
    <property type="entry name" value="MA"/>
    <property type="match status" value="1"/>
</dbReference>
<keyword evidence="8 12" id="KW-0472">Membrane</keyword>
<dbReference type="InterPro" id="IPR035440">
    <property type="entry name" value="4HB_MCP_dom_sf"/>
</dbReference>
<dbReference type="Proteomes" id="UP001260715">
    <property type="component" value="Unassembled WGS sequence"/>
</dbReference>
<dbReference type="PANTHER" id="PTHR43531:SF7">
    <property type="entry name" value="AEROTAXIS RECEPTOR"/>
    <property type="match status" value="1"/>
</dbReference>
<evidence type="ECO:0000259" key="14">
    <source>
        <dbReference type="PROSITE" id="PS50885"/>
    </source>
</evidence>
<dbReference type="SUPFAM" id="SSF58104">
    <property type="entry name" value="Methyl-accepting chemotaxis protein (MCP) signaling domain"/>
    <property type="match status" value="1"/>
</dbReference>
<dbReference type="InterPro" id="IPR004089">
    <property type="entry name" value="MCPsignal_dom"/>
</dbReference>
<dbReference type="Pfam" id="PF00672">
    <property type="entry name" value="HAMP"/>
    <property type="match status" value="1"/>
</dbReference>
<dbReference type="SMART" id="SM00304">
    <property type="entry name" value="HAMP"/>
    <property type="match status" value="1"/>
</dbReference>
<keyword evidence="3" id="KW-0488">Methylation</keyword>
<dbReference type="Gene3D" id="1.20.120.30">
    <property type="entry name" value="Aspartate receptor, ligand-binding domain"/>
    <property type="match status" value="1"/>
</dbReference>
<dbReference type="EMBL" id="JAVDSJ010000002">
    <property type="protein sequence ID" value="MDR6583869.1"/>
    <property type="molecule type" value="Genomic_DNA"/>
</dbReference>
<keyword evidence="7 12" id="KW-1133">Transmembrane helix</keyword>
<evidence type="ECO:0000313" key="15">
    <source>
        <dbReference type="EMBL" id="MDR6583869.1"/>
    </source>
</evidence>
<evidence type="ECO:0000256" key="8">
    <source>
        <dbReference type="ARBA" id="ARBA00023136"/>
    </source>
</evidence>
<dbReference type="PROSITE" id="PS50885">
    <property type="entry name" value="HAMP"/>
    <property type="match status" value="1"/>
</dbReference>
<evidence type="ECO:0000256" key="1">
    <source>
        <dbReference type="ARBA" id="ARBA00004429"/>
    </source>
</evidence>
<dbReference type="InterPro" id="IPR003660">
    <property type="entry name" value="HAMP_dom"/>
</dbReference>
<dbReference type="Pfam" id="PF02203">
    <property type="entry name" value="TarH"/>
    <property type="match status" value="1"/>
</dbReference>
<gene>
    <name evidence="15" type="ORF">J2W50_002067</name>
</gene>
<evidence type="ECO:0000256" key="9">
    <source>
        <dbReference type="ARBA" id="ARBA00023224"/>
    </source>
</evidence>
<evidence type="ECO:0000313" key="16">
    <source>
        <dbReference type="Proteomes" id="UP001260715"/>
    </source>
</evidence>
<protein>
    <submittedName>
        <fullName evidence="15">Methyl-accepting chemotaxis protein</fullName>
    </submittedName>
</protein>
<evidence type="ECO:0000256" key="2">
    <source>
        <dbReference type="ARBA" id="ARBA00022475"/>
    </source>
</evidence>
<keyword evidence="2" id="KW-1003">Cell membrane</keyword>
<dbReference type="PROSITE" id="PS50111">
    <property type="entry name" value="CHEMOTAXIS_TRANSDUC_2"/>
    <property type="match status" value="1"/>
</dbReference>
<dbReference type="Gene3D" id="1.10.287.950">
    <property type="entry name" value="Methyl-accepting chemotaxis protein"/>
    <property type="match status" value="1"/>
</dbReference>
<sequence>MLARLSLRSALLLVVGIFSLALWIAVGIAWQGARAAAQATTALIVLSDQRIQPLHDTERLFLSTLINMDNAYINLVKDDQIKSNDYTRRASAALQAARKAFEGYRRTLPAEAMAEAQVVRVNQAYEAYTKVLGLREVALYDVSLDDYAAATVSAEAADREFAATLREVIAQAETVRDDLRLAAERRIATTTYLAVAMLACSLLLAGLCWWLFGRLVLKPLRQAAQHFDRIADGNLGHPVQGISRNEIGVLLAALARMQESLGATVVDIRDATRDVHQGARDIAQGNGELAQRTEAQAAALEETAATLRQLSAAVGNNAQNAERTNALAATAAHDAQRGGQVMGGIAGAMARVTASAGRISDIVSVIDGIAFQTNILALNAAVEAARAGSQGRGFAVVAAEVRSLALRSAEAAREVKELIADSIGSVGQAADQVRQADQAIGQIVVSFGHVMSTVRDIATATREQAEGIDRVSRTLVDMDQATQQNAALVEQTSAAAHGLTAQAVALTTSVAAFTLASSATEADPLPHGSVASVASAAIAGPTPALLSR</sequence>
<comment type="similarity">
    <text evidence="10">Belongs to the methyl-accepting chemotaxis (MCP) protein family.</text>
</comment>
<dbReference type="CDD" id="cd06225">
    <property type="entry name" value="HAMP"/>
    <property type="match status" value="1"/>
</dbReference>
<evidence type="ECO:0000256" key="11">
    <source>
        <dbReference type="PROSITE-ProRule" id="PRU00284"/>
    </source>
</evidence>
<organism evidence="15 16">
    <name type="scientific">Herbaspirillum frisingense</name>
    <dbReference type="NCBI Taxonomy" id="92645"/>
    <lineage>
        <taxon>Bacteria</taxon>
        <taxon>Pseudomonadati</taxon>
        <taxon>Pseudomonadota</taxon>
        <taxon>Betaproteobacteria</taxon>
        <taxon>Burkholderiales</taxon>
        <taxon>Oxalobacteraceae</taxon>
        <taxon>Herbaspirillum</taxon>
    </lineage>
</organism>
<dbReference type="InterPro" id="IPR003122">
    <property type="entry name" value="Tar_rcpt_lig-bd"/>
</dbReference>
<evidence type="ECO:0000256" key="3">
    <source>
        <dbReference type="ARBA" id="ARBA00022481"/>
    </source>
</evidence>
<comment type="caution">
    <text evidence="15">The sequence shown here is derived from an EMBL/GenBank/DDBJ whole genome shotgun (WGS) entry which is preliminary data.</text>
</comment>
<dbReference type="PRINTS" id="PR00260">
    <property type="entry name" value="CHEMTRNSDUCR"/>
</dbReference>
<dbReference type="RefSeq" id="WP_102663639.1">
    <property type="nucleotide sequence ID" value="NZ_JAVDSJ010000002.1"/>
</dbReference>
<dbReference type="SUPFAM" id="SSF47170">
    <property type="entry name" value="Aspartate receptor, ligand-binding domain"/>
    <property type="match status" value="1"/>
</dbReference>
<dbReference type="PANTHER" id="PTHR43531">
    <property type="entry name" value="PROTEIN ICFG"/>
    <property type="match status" value="1"/>
</dbReference>
<dbReference type="InterPro" id="IPR004090">
    <property type="entry name" value="Chemotax_Me-accpt_rcpt"/>
</dbReference>
<keyword evidence="4" id="KW-0145">Chemotaxis</keyword>
<evidence type="ECO:0000256" key="10">
    <source>
        <dbReference type="ARBA" id="ARBA00029447"/>
    </source>
</evidence>
<dbReference type="Pfam" id="PF00015">
    <property type="entry name" value="MCPsignal"/>
    <property type="match status" value="1"/>
</dbReference>
<keyword evidence="9 11" id="KW-0807">Transducer</keyword>
<evidence type="ECO:0000256" key="7">
    <source>
        <dbReference type="ARBA" id="ARBA00022989"/>
    </source>
</evidence>
<evidence type="ECO:0000256" key="4">
    <source>
        <dbReference type="ARBA" id="ARBA00022500"/>
    </source>
</evidence>
<comment type="subcellular location">
    <subcellularLocation>
        <location evidence="1">Cell inner membrane</location>
        <topology evidence="1">Multi-pass membrane protein</topology>
    </subcellularLocation>
</comment>
<feature type="domain" description="Methyl-accepting transducer" evidence="13">
    <location>
        <begin position="271"/>
        <end position="500"/>
    </location>
</feature>